<dbReference type="InterPro" id="IPR036322">
    <property type="entry name" value="WD40_repeat_dom_sf"/>
</dbReference>
<dbReference type="AlphaFoldDB" id="D8SN77"/>
<dbReference type="OMA" id="GTMVLWD"/>
<keyword evidence="6" id="KW-1185">Reference proteome</keyword>
<dbReference type="InParanoid" id="D8SN77"/>
<reference evidence="5 6" key="1">
    <citation type="journal article" date="2011" name="Science">
        <title>The Selaginella genome identifies genetic changes associated with the evolution of vascular plants.</title>
        <authorList>
            <person name="Banks J.A."/>
            <person name="Nishiyama T."/>
            <person name="Hasebe M."/>
            <person name="Bowman J.L."/>
            <person name="Gribskov M."/>
            <person name="dePamphilis C."/>
            <person name="Albert V.A."/>
            <person name="Aono N."/>
            <person name="Aoyama T."/>
            <person name="Ambrose B.A."/>
            <person name="Ashton N.W."/>
            <person name="Axtell M.J."/>
            <person name="Barker E."/>
            <person name="Barker M.S."/>
            <person name="Bennetzen J.L."/>
            <person name="Bonawitz N.D."/>
            <person name="Chapple C."/>
            <person name="Cheng C."/>
            <person name="Correa L.G."/>
            <person name="Dacre M."/>
            <person name="DeBarry J."/>
            <person name="Dreyer I."/>
            <person name="Elias M."/>
            <person name="Engstrom E.M."/>
            <person name="Estelle M."/>
            <person name="Feng L."/>
            <person name="Finet C."/>
            <person name="Floyd S.K."/>
            <person name="Frommer W.B."/>
            <person name="Fujita T."/>
            <person name="Gramzow L."/>
            <person name="Gutensohn M."/>
            <person name="Harholt J."/>
            <person name="Hattori M."/>
            <person name="Heyl A."/>
            <person name="Hirai T."/>
            <person name="Hiwatashi Y."/>
            <person name="Ishikawa M."/>
            <person name="Iwata M."/>
            <person name="Karol K.G."/>
            <person name="Koehler B."/>
            <person name="Kolukisaoglu U."/>
            <person name="Kubo M."/>
            <person name="Kurata T."/>
            <person name="Lalonde S."/>
            <person name="Li K."/>
            <person name="Li Y."/>
            <person name="Litt A."/>
            <person name="Lyons E."/>
            <person name="Manning G."/>
            <person name="Maruyama T."/>
            <person name="Michael T.P."/>
            <person name="Mikami K."/>
            <person name="Miyazaki S."/>
            <person name="Morinaga S."/>
            <person name="Murata T."/>
            <person name="Mueller-Roeber B."/>
            <person name="Nelson D.R."/>
            <person name="Obara M."/>
            <person name="Oguri Y."/>
            <person name="Olmstead R.G."/>
            <person name="Onodera N."/>
            <person name="Petersen B.L."/>
            <person name="Pils B."/>
            <person name="Prigge M."/>
            <person name="Rensing S.A."/>
            <person name="Riano-Pachon D.M."/>
            <person name="Roberts A.W."/>
            <person name="Sato Y."/>
            <person name="Scheller H.V."/>
            <person name="Schulz B."/>
            <person name="Schulz C."/>
            <person name="Shakirov E.V."/>
            <person name="Shibagaki N."/>
            <person name="Shinohara N."/>
            <person name="Shippen D.E."/>
            <person name="Soerensen I."/>
            <person name="Sotooka R."/>
            <person name="Sugimoto N."/>
            <person name="Sugita M."/>
            <person name="Sumikawa N."/>
            <person name="Tanurdzic M."/>
            <person name="Theissen G."/>
            <person name="Ulvskov P."/>
            <person name="Wakazuki S."/>
            <person name="Weng J.K."/>
            <person name="Willats W.W."/>
            <person name="Wipf D."/>
            <person name="Wolf P.G."/>
            <person name="Yang L."/>
            <person name="Zimmer A.D."/>
            <person name="Zhu Q."/>
            <person name="Mitros T."/>
            <person name="Hellsten U."/>
            <person name="Loque D."/>
            <person name="Otillar R."/>
            <person name="Salamov A."/>
            <person name="Schmutz J."/>
            <person name="Shapiro H."/>
            <person name="Lindquist E."/>
            <person name="Lucas S."/>
            <person name="Rokhsar D."/>
            <person name="Grigoriev I.V."/>
        </authorList>
    </citation>
    <scope>NUCLEOTIDE SEQUENCE [LARGE SCALE GENOMIC DNA]</scope>
</reference>
<dbReference type="InterPro" id="IPR001680">
    <property type="entry name" value="WD40_rpt"/>
</dbReference>
<dbReference type="Pfam" id="PF00400">
    <property type="entry name" value="WD40"/>
    <property type="match status" value="1"/>
</dbReference>
<feature type="region of interest" description="Disordered" evidence="3">
    <location>
        <begin position="539"/>
        <end position="562"/>
    </location>
</feature>
<keyword evidence="2" id="KW-0175">Coiled coil</keyword>
<evidence type="ECO:0000256" key="1">
    <source>
        <dbReference type="PROSITE-ProRule" id="PRU00221"/>
    </source>
</evidence>
<dbReference type="OrthoDB" id="1602884at2759"/>
<sequence>MATTTAVAALLLAASSGEIVNAFDTSTAAGQGDPCLFQYSPAPDSQINSVKWNHTNMVLASAGDDGKISLWTQKLQSVVTIASDPAESVEESILAMNFSTKSSRYLCSGGTAKVVRIWDLQRKRCIKWLKGHADTITSVMYNCKDEHVASASVAGDLILHNLASGSRIAELKDPHRQVLRVLEFSRLSRHLLVTSGDDGSVHFWETTGRSPKISWIKQHLAPTTGVCFSPPNDKVVASVGLDKKLYIFDVGVKRPVHSVACETPYSSAAFRDDGVILAAGTNDGRVVFYDIRGGKPQPSMALRAYGASKAVTSLSWQRSNPIQVNEKSWTMEMALLGPGRDDPVIMPDPLPPSIGRGRSKTEAMPLRNAGRSSLGSEGAILRPPTGEETPSNYLLTNGNVSRLQISRNDFMRDDMEVFSPLVDVQPIMPSATKNWDTGAKNYEGDGFLKYSMGAYKLPSFEDSSRETFQDSSLAATPPAVRETRSPSVTPPEAWGGDVIADRGSLRLHSTSRFASGTTSASAALSGHVRVDARTVSATRSPVKLSPAEQKAVNPESYAPPERSLSWDTTALAEQLLLANRRGLTEEQPGTDEIRENGMDLRHDFTASTTQPQASYKRSPQQPAPPAFGLQLVQRALEESLSGVHKSIHEDVHNLHLELLRQFHIQQSEMNVLMNKVLTKQNELMDEIKTLRRENQQLLQYL</sequence>
<feature type="region of interest" description="Disordered" evidence="3">
    <location>
        <begin position="368"/>
        <end position="394"/>
    </location>
</feature>
<dbReference type="InterPro" id="IPR044621">
    <property type="entry name" value="NEDD1"/>
</dbReference>
<protein>
    <submittedName>
        <fullName evidence="5">Uncharacterized protein</fullName>
    </submittedName>
</protein>
<feature type="region of interest" description="Disordered" evidence="3">
    <location>
        <begin position="466"/>
        <end position="497"/>
    </location>
</feature>
<dbReference type="GO" id="GO:0000919">
    <property type="term" value="P:cell plate assembly"/>
    <property type="evidence" value="ECO:0000318"/>
    <property type="project" value="GO_Central"/>
</dbReference>
<keyword evidence="1" id="KW-0853">WD repeat</keyword>
<feature type="coiled-coil region" evidence="2">
    <location>
        <begin position="673"/>
        <end position="700"/>
    </location>
</feature>
<dbReference type="HOGENOM" id="CLU_013575_0_0_1"/>
<dbReference type="GO" id="GO:0010968">
    <property type="term" value="P:regulation of microtubule nucleation"/>
    <property type="evidence" value="ECO:0007669"/>
    <property type="project" value="InterPro"/>
</dbReference>
<feature type="chain" id="PRO_5003122876" evidence="4">
    <location>
        <begin position="23"/>
        <end position="701"/>
    </location>
</feature>
<feature type="repeat" description="WD" evidence="1">
    <location>
        <begin position="40"/>
        <end position="71"/>
    </location>
</feature>
<dbReference type="PANTHER" id="PTHR45096:SF1">
    <property type="entry name" value="PROTEIN NEDD1"/>
    <property type="match status" value="1"/>
</dbReference>
<accession>D8SN77</accession>
<dbReference type="eggNOG" id="KOG4378">
    <property type="taxonomic scope" value="Eukaryota"/>
</dbReference>
<evidence type="ECO:0000313" key="5">
    <source>
        <dbReference type="EMBL" id="EFJ14121.1"/>
    </source>
</evidence>
<dbReference type="EMBL" id="GL377629">
    <property type="protein sequence ID" value="EFJ14121.1"/>
    <property type="molecule type" value="Genomic_DNA"/>
</dbReference>
<dbReference type="Proteomes" id="UP000001514">
    <property type="component" value="Unassembled WGS sequence"/>
</dbReference>
<dbReference type="GO" id="GO:2000694">
    <property type="term" value="P:regulation of phragmoplast microtubule organization"/>
    <property type="evidence" value="ECO:0000318"/>
    <property type="project" value="GO_Central"/>
</dbReference>
<dbReference type="Gene3D" id="2.130.10.10">
    <property type="entry name" value="YVTN repeat-like/Quinoprotein amine dehydrogenase"/>
    <property type="match status" value="2"/>
</dbReference>
<proteinExistence type="predicted"/>
<dbReference type="KEGG" id="smo:SELMODRAFT_423914"/>
<dbReference type="GO" id="GO:0005828">
    <property type="term" value="C:kinetochore microtubule"/>
    <property type="evidence" value="ECO:0000318"/>
    <property type="project" value="GO_Central"/>
</dbReference>
<evidence type="ECO:0000256" key="3">
    <source>
        <dbReference type="SAM" id="MobiDB-lite"/>
    </source>
</evidence>
<evidence type="ECO:0000256" key="4">
    <source>
        <dbReference type="SAM" id="SignalP"/>
    </source>
</evidence>
<organism evidence="6">
    <name type="scientific">Selaginella moellendorffii</name>
    <name type="common">Spikemoss</name>
    <dbReference type="NCBI Taxonomy" id="88036"/>
    <lineage>
        <taxon>Eukaryota</taxon>
        <taxon>Viridiplantae</taxon>
        <taxon>Streptophyta</taxon>
        <taxon>Embryophyta</taxon>
        <taxon>Tracheophyta</taxon>
        <taxon>Lycopodiopsida</taxon>
        <taxon>Selaginellales</taxon>
        <taxon>Selaginellaceae</taxon>
        <taxon>Selaginella</taxon>
    </lineage>
</organism>
<dbReference type="InterPro" id="IPR015943">
    <property type="entry name" value="WD40/YVTN_repeat-like_dom_sf"/>
</dbReference>
<dbReference type="SUPFAM" id="SSF50978">
    <property type="entry name" value="WD40 repeat-like"/>
    <property type="match status" value="1"/>
</dbReference>
<dbReference type="GO" id="GO:0060236">
    <property type="term" value="P:regulation of mitotic spindle organization"/>
    <property type="evidence" value="ECO:0000318"/>
    <property type="project" value="GO_Central"/>
</dbReference>
<dbReference type="SMART" id="SM00320">
    <property type="entry name" value="WD40"/>
    <property type="match status" value="6"/>
</dbReference>
<keyword evidence="4" id="KW-0732">Signal</keyword>
<evidence type="ECO:0000313" key="6">
    <source>
        <dbReference type="Proteomes" id="UP000001514"/>
    </source>
</evidence>
<dbReference type="GO" id="GO:0032467">
    <property type="term" value="P:positive regulation of cytokinesis"/>
    <property type="evidence" value="ECO:0000318"/>
    <property type="project" value="GO_Central"/>
</dbReference>
<name>D8SN77_SELML</name>
<dbReference type="PANTHER" id="PTHR45096">
    <property type="entry name" value="PROTEIN NEDD1"/>
    <property type="match status" value="1"/>
</dbReference>
<feature type="signal peptide" evidence="4">
    <location>
        <begin position="1"/>
        <end position="22"/>
    </location>
</feature>
<dbReference type="Gramene" id="EFJ14121">
    <property type="protein sequence ID" value="EFJ14121"/>
    <property type="gene ID" value="SELMODRAFT_423914"/>
</dbReference>
<gene>
    <name evidence="5" type="ORF">SELMODRAFT_423914</name>
</gene>
<dbReference type="GO" id="GO:0140496">
    <property type="term" value="F:gamma-tubulin complex binding"/>
    <property type="evidence" value="ECO:0007669"/>
    <property type="project" value="InterPro"/>
</dbReference>
<evidence type="ECO:0000256" key="2">
    <source>
        <dbReference type="SAM" id="Coils"/>
    </source>
</evidence>
<dbReference type="STRING" id="88036.D8SN77"/>
<dbReference type="FunCoup" id="D8SN77">
    <property type="interactions" value="3495"/>
</dbReference>
<dbReference type="PROSITE" id="PS50082">
    <property type="entry name" value="WD_REPEATS_2"/>
    <property type="match status" value="1"/>
</dbReference>